<dbReference type="eggNOG" id="KOG0260">
    <property type="taxonomic scope" value="Eukaryota"/>
</dbReference>
<reference evidence="3" key="1">
    <citation type="submission" date="2012-12" db="EMBL/GenBank/DDBJ databases">
        <authorList>
            <person name="Hellsten U."/>
            <person name="Grimwood J."/>
            <person name="Chapman J.A."/>
            <person name="Shapiro H."/>
            <person name="Aerts A."/>
            <person name="Otillar R.P."/>
            <person name="Terry A.Y."/>
            <person name="Boore J.L."/>
            <person name="Simakov O."/>
            <person name="Marletaz F."/>
            <person name="Cho S.-J."/>
            <person name="Edsinger-Gonzales E."/>
            <person name="Havlak P."/>
            <person name="Kuo D.-H."/>
            <person name="Larsson T."/>
            <person name="Lv J."/>
            <person name="Arendt D."/>
            <person name="Savage R."/>
            <person name="Osoegawa K."/>
            <person name="de Jong P."/>
            <person name="Lindberg D.R."/>
            <person name="Seaver E.C."/>
            <person name="Weisblat D.A."/>
            <person name="Putnam N.H."/>
            <person name="Grigoriev I.V."/>
            <person name="Rokhsar D.S."/>
        </authorList>
    </citation>
    <scope>NUCLEOTIDE SEQUENCE</scope>
</reference>
<accession>T1EK53</accession>
<keyword evidence="3" id="KW-1185">Reference proteome</keyword>
<dbReference type="InParanoid" id="T1EK53"/>
<dbReference type="GeneID" id="20196953"/>
<evidence type="ECO:0000313" key="3">
    <source>
        <dbReference type="Proteomes" id="UP000015101"/>
    </source>
</evidence>
<dbReference type="EMBL" id="KB097519">
    <property type="protein sequence ID" value="ESN95512.1"/>
    <property type="molecule type" value="Genomic_DNA"/>
</dbReference>
<dbReference type="EnsemblMetazoa" id="HelroT148131">
    <property type="protein sequence ID" value="HelroP148131"/>
    <property type="gene ID" value="HelroG148131"/>
</dbReference>
<dbReference type="RefSeq" id="XP_009026381.1">
    <property type="nucleotide sequence ID" value="XM_009028133.1"/>
</dbReference>
<proteinExistence type="predicted"/>
<dbReference type="STRING" id="6412.T1EK53"/>
<protein>
    <submittedName>
        <fullName evidence="1 2">Uncharacterized protein</fullName>
    </submittedName>
</protein>
<sequence length="54" mass="6251">EDEFDKITDDKFLKLIETNLLKDLTLQGISNISKAYMVHPTSDEKKRIIIDEKG</sequence>
<organism evidence="2 3">
    <name type="scientific">Helobdella robusta</name>
    <name type="common">Californian leech</name>
    <dbReference type="NCBI Taxonomy" id="6412"/>
    <lineage>
        <taxon>Eukaryota</taxon>
        <taxon>Metazoa</taxon>
        <taxon>Spiralia</taxon>
        <taxon>Lophotrochozoa</taxon>
        <taxon>Annelida</taxon>
        <taxon>Clitellata</taxon>
        <taxon>Hirudinea</taxon>
        <taxon>Rhynchobdellida</taxon>
        <taxon>Glossiphoniidae</taxon>
        <taxon>Helobdella</taxon>
    </lineage>
</organism>
<gene>
    <name evidence="2" type="primary">20196953</name>
    <name evidence="1" type="ORF">HELRODRAFT_148131</name>
</gene>
<dbReference type="EMBL" id="AMQM01006802">
    <property type="status" value="NOT_ANNOTATED_CDS"/>
    <property type="molecule type" value="Genomic_DNA"/>
</dbReference>
<evidence type="ECO:0000313" key="2">
    <source>
        <dbReference type="EnsemblMetazoa" id="HelroP148131"/>
    </source>
</evidence>
<dbReference type="KEGG" id="hro:HELRODRAFT_148131"/>
<reference evidence="2" key="3">
    <citation type="submission" date="2015-06" db="UniProtKB">
        <authorList>
            <consortium name="EnsemblMetazoa"/>
        </authorList>
    </citation>
    <scope>IDENTIFICATION</scope>
</reference>
<dbReference type="OrthoDB" id="270392at2759"/>
<dbReference type="Proteomes" id="UP000015101">
    <property type="component" value="Unassembled WGS sequence"/>
</dbReference>
<evidence type="ECO:0000313" key="1">
    <source>
        <dbReference type="EMBL" id="ESN95512.1"/>
    </source>
</evidence>
<reference evidence="1 3" key="2">
    <citation type="journal article" date="2013" name="Nature">
        <title>Insights into bilaterian evolution from three spiralian genomes.</title>
        <authorList>
            <person name="Simakov O."/>
            <person name="Marletaz F."/>
            <person name="Cho S.J."/>
            <person name="Edsinger-Gonzales E."/>
            <person name="Havlak P."/>
            <person name="Hellsten U."/>
            <person name="Kuo D.H."/>
            <person name="Larsson T."/>
            <person name="Lv J."/>
            <person name="Arendt D."/>
            <person name="Savage R."/>
            <person name="Osoegawa K."/>
            <person name="de Jong P."/>
            <person name="Grimwood J."/>
            <person name="Chapman J.A."/>
            <person name="Shapiro H."/>
            <person name="Aerts A."/>
            <person name="Otillar R.P."/>
            <person name="Terry A.Y."/>
            <person name="Boore J.L."/>
            <person name="Grigoriev I.V."/>
            <person name="Lindberg D.R."/>
            <person name="Seaver E.C."/>
            <person name="Weisblat D.A."/>
            <person name="Putnam N.H."/>
            <person name="Rokhsar D.S."/>
        </authorList>
    </citation>
    <scope>NUCLEOTIDE SEQUENCE</scope>
</reference>
<name>T1EK53_HELRO</name>
<dbReference type="AlphaFoldDB" id="T1EK53"/>
<dbReference type="CTD" id="20196953"/>
<dbReference type="HOGENOM" id="CLU_3056402_0_0_1"/>